<dbReference type="InterPro" id="IPR006093">
    <property type="entry name" value="Oxy_OxRdtase_FAD_BS"/>
</dbReference>
<dbReference type="GO" id="GO:0016705">
    <property type="term" value="F:oxidoreductase activity, acting on paired donors, with incorporation or reduction of molecular oxygen"/>
    <property type="evidence" value="ECO:0007669"/>
    <property type="project" value="InterPro"/>
</dbReference>
<dbReference type="AlphaFoldDB" id="A0A3Q9C5R2"/>
<name>A0A3Q9C5R2_9ACTN</name>
<comment type="cofactor">
    <cofactor evidence="1">
        <name>FAD</name>
        <dbReference type="ChEBI" id="CHEBI:57692"/>
    </cofactor>
</comment>
<evidence type="ECO:0000256" key="4">
    <source>
        <dbReference type="ARBA" id="ARBA00022827"/>
    </source>
</evidence>
<keyword evidence="3" id="KW-0285">Flavoprotein</keyword>
<dbReference type="InterPro" id="IPR036661">
    <property type="entry name" value="Luciferase-like_sf"/>
</dbReference>
<dbReference type="PROSITE" id="PS51387">
    <property type="entry name" value="FAD_PCMH"/>
    <property type="match status" value="1"/>
</dbReference>
<dbReference type="PANTHER" id="PTHR42973">
    <property type="entry name" value="BINDING OXIDOREDUCTASE, PUTATIVE (AFU_ORTHOLOGUE AFUA_1G17690)-RELATED"/>
    <property type="match status" value="1"/>
</dbReference>
<keyword evidence="5" id="KW-0560">Oxidoreductase</keyword>
<keyword evidence="4" id="KW-0274">FAD</keyword>
<reference evidence="7 8" key="1">
    <citation type="submission" date="2018-12" db="EMBL/GenBank/DDBJ databases">
        <authorList>
            <person name="Li K."/>
        </authorList>
    </citation>
    <scope>NUCLEOTIDE SEQUENCE [LARGE SCALE GENOMIC DNA]</scope>
    <source>
        <strain evidence="8">CR22</strain>
    </source>
</reference>
<dbReference type="InterPro" id="IPR012951">
    <property type="entry name" value="BBE"/>
</dbReference>
<dbReference type="InterPro" id="IPR016169">
    <property type="entry name" value="FAD-bd_PCMH_sub2"/>
</dbReference>
<dbReference type="EMBL" id="CP034463">
    <property type="protein sequence ID" value="AZP22737.1"/>
    <property type="molecule type" value="Genomic_DNA"/>
</dbReference>
<evidence type="ECO:0000256" key="1">
    <source>
        <dbReference type="ARBA" id="ARBA00001974"/>
    </source>
</evidence>
<feature type="domain" description="FAD-binding PCMH-type" evidence="6">
    <location>
        <begin position="347"/>
        <end position="518"/>
    </location>
</feature>
<gene>
    <name evidence="7" type="ORF">EJC51_45880</name>
</gene>
<dbReference type="Pfam" id="PF08031">
    <property type="entry name" value="BBE"/>
    <property type="match status" value="1"/>
</dbReference>
<dbReference type="CDD" id="cd01097">
    <property type="entry name" value="Tetrahydromethanopterin_reductase"/>
    <property type="match status" value="1"/>
</dbReference>
<dbReference type="InterPro" id="IPR016167">
    <property type="entry name" value="FAD-bd_PCMH_sub1"/>
</dbReference>
<dbReference type="Proteomes" id="UP000280197">
    <property type="component" value="Chromosome"/>
</dbReference>
<dbReference type="PANTHER" id="PTHR42973:SF39">
    <property type="entry name" value="FAD-BINDING PCMH-TYPE DOMAIN-CONTAINING PROTEIN"/>
    <property type="match status" value="1"/>
</dbReference>
<sequence>MTDYGHDLRFGSFLTPQNRDPQAVVDLAVLSERAGLDLVTFQDHPYQPAFLDAWTLMSWVAARTDRIHLAGNVTNLPLRPPAVLARSVASLDLLSGGRVDLGLGAGAFWDAIEAMGGRRLSPGESVQALSEAIDVLRGVWAADERGALRVDGTYYQVKGAKRGPAPAHDVPIWLGAYKPRMLRLIGEKADGWLPSLGYVTSPTVPEANAIIDEAAERHGRDPREIRRLLNVSGTFGTSAQQFQGPPEQWVEQLLPLVLEDGFSTFVFGSDDPVSLETFAQEVAPALREQVAAERGSAGIRTGRVRPESALAKRRDGIDYDGVPASLAERAVEPGDRDYSKVRATYLWPGSPGLVLRPTTAQEVSDALRYARAQDLPMAIRSGGHGISSRSTNDGGTVIDLGALNSVEILDRERRLVRIGPGARWGDVAAALAPHGLAIGSGDSGDVGVGGLATTGGQGLLGRSYGLTIDHVRGAEVVLADGSVVRADAEHHPDLFWALRGAGANMGIVTSFDIEATELGEVVFAQILHDATDTADFLGSWGELVEASPRELTPFLQVVQQGGRRVAQTYAVWAGDDTERAARDLERFLPIAPVLQQTARLLPYAAVVAPVNTPHDGAQSLFRSRSGLVDHLDAETAAVLTGLLERGDAGYLQIRSVGGAVNDMPADATAYAHRTQNFSLTAVIRRRHEEQADQEWRKLPVSGLYLSFETHDHAAALTKAFPPATLERLRKTKAAYDPENVFRSNFAITPAVPVES</sequence>
<dbReference type="InterPro" id="IPR006094">
    <property type="entry name" value="Oxid_FAD_bind_N"/>
</dbReference>
<dbReference type="KEGG" id="saqu:EJC51_45880"/>
<evidence type="ECO:0000313" key="8">
    <source>
        <dbReference type="Proteomes" id="UP000280197"/>
    </source>
</evidence>
<keyword evidence="8" id="KW-1185">Reference proteome</keyword>
<dbReference type="Gene3D" id="3.30.465.10">
    <property type="match status" value="1"/>
</dbReference>
<evidence type="ECO:0000256" key="5">
    <source>
        <dbReference type="ARBA" id="ARBA00023002"/>
    </source>
</evidence>
<dbReference type="InterPro" id="IPR011251">
    <property type="entry name" value="Luciferase-like_dom"/>
</dbReference>
<evidence type="ECO:0000259" key="6">
    <source>
        <dbReference type="PROSITE" id="PS51387"/>
    </source>
</evidence>
<dbReference type="GO" id="GO:0071949">
    <property type="term" value="F:FAD binding"/>
    <property type="evidence" value="ECO:0007669"/>
    <property type="project" value="InterPro"/>
</dbReference>
<dbReference type="Gene3D" id="3.20.20.30">
    <property type="entry name" value="Luciferase-like domain"/>
    <property type="match status" value="1"/>
</dbReference>
<dbReference type="PROSITE" id="PS00862">
    <property type="entry name" value="OX2_COVAL_FAD"/>
    <property type="match status" value="1"/>
</dbReference>
<organism evidence="7 8">
    <name type="scientific">Streptomyces aquilus</name>
    <dbReference type="NCBI Taxonomy" id="2548456"/>
    <lineage>
        <taxon>Bacteria</taxon>
        <taxon>Bacillati</taxon>
        <taxon>Actinomycetota</taxon>
        <taxon>Actinomycetes</taxon>
        <taxon>Kitasatosporales</taxon>
        <taxon>Streptomycetaceae</taxon>
        <taxon>Streptomyces</taxon>
    </lineage>
</organism>
<dbReference type="Pfam" id="PF00296">
    <property type="entry name" value="Bac_luciferase"/>
    <property type="match status" value="1"/>
</dbReference>
<evidence type="ECO:0000313" key="7">
    <source>
        <dbReference type="EMBL" id="AZP22737.1"/>
    </source>
</evidence>
<dbReference type="RefSeq" id="WP_126276538.1">
    <property type="nucleotide sequence ID" value="NZ_CP034463.1"/>
</dbReference>
<dbReference type="SUPFAM" id="SSF56176">
    <property type="entry name" value="FAD-binding/transporter-associated domain-like"/>
    <property type="match status" value="1"/>
</dbReference>
<dbReference type="InterPro" id="IPR036318">
    <property type="entry name" value="FAD-bd_PCMH-like_sf"/>
</dbReference>
<proteinExistence type="inferred from homology"/>
<evidence type="ECO:0000256" key="3">
    <source>
        <dbReference type="ARBA" id="ARBA00022630"/>
    </source>
</evidence>
<dbReference type="Pfam" id="PF01565">
    <property type="entry name" value="FAD_binding_4"/>
    <property type="match status" value="1"/>
</dbReference>
<accession>A0A3Q9C5R2</accession>
<evidence type="ECO:0000256" key="2">
    <source>
        <dbReference type="ARBA" id="ARBA00005466"/>
    </source>
</evidence>
<dbReference type="InterPro" id="IPR016166">
    <property type="entry name" value="FAD-bd_PCMH"/>
</dbReference>
<dbReference type="Gene3D" id="3.40.462.20">
    <property type="match status" value="1"/>
</dbReference>
<comment type="similarity">
    <text evidence="2">Belongs to the oxygen-dependent FAD-linked oxidoreductase family.</text>
</comment>
<dbReference type="Gene3D" id="3.30.43.10">
    <property type="entry name" value="Uridine Diphospho-n-acetylenolpyruvylglucosamine Reductase, domain 2"/>
    <property type="match status" value="1"/>
</dbReference>
<dbReference type="InterPro" id="IPR050416">
    <property type="entry name" value="FAD-linked_Oxidoreductase"/>
</dbReference>
<protein>
    <submittedName>
        <fullName evidence="7">LLM class flavin-dependent oxidoreductase</fullName>
    </submittedName>
</protein>
<dbReference type="SUPFAM" id="SSF51679">
    <property type="entry name" value="Bacterial luciferase-like"/>
    <property type="match status" value="1"/>
</dbReference>